<feature type="transmembrane region" description="Helical" evidence="2">
    <location>
        <begin position="15"/>
        <end position="35"/>
    </location>
</feature>
<dbReference type="OrthoDB" id="3945378at2759"/>
<feature type="compositionally biased region" description="Polar residues" evidence="1">
    <location>
        <begin position="366"/>
        <end position="377"/>
    </location>
</feature>
<evidence type="ECO:0000256" key="1">
    <source>
        <dbReference type="SAM" id="MobiDB-lite"/>
    </source>
</evidence>
<dbReference type="AlphaFoldDB" id="A0A423WXJ4"/>
<feature type="transmembrane region" description="Helical" evidence="2">
    <location>
        <begin position="168"/>
        <end position="189"/>
    </location>
</feature>
<dbReference type="Proteomes" id="UP000285146">
    <property type="component" value="Unassembled WGS sequence"/>
</dbReference>
<protein>
    <submittedName>
        <fullName evidence="3">Uncharacterized protein</fullName>
    </submittedName>
</protein>
<dbReference type="STRING" id="1230097.A0A423WXJ4"/>
<feature type="transmembrane region" description="Helical" evidence="2">
    <location>
        <begin position="111"/>
        <end position="131"/>
    </location>
</feature>
<dbReference type="EMBL" id="LKEB01000035">
    <property type="protein sequence ID" value="ROW08168.1"/>
    <property type="molecule type" value="Genomic_DNA"/>
</dbReference>
<accession>A0A423WXJ4</accession>
<keyword evidence="2" id="KW-1133">Transmembrane helix</keyword>
<evidence type="ECO:0000313" key="3">
    <source>
        <dbReference type="EMBL" id="ROW08168.1"/>
    </source>
</evidence>
<evidence type="ECO:0000313" key="4">
    <source>
        <dbReference type="Proteomes" id="UP000285146"/>
    </source>
</evidence>
<feature type="compositionally biased region" description="Basic residues" evidence="1">
    <location>
        <begin position="326"/>
        <end position="338"/>
    </location>
</feature>
<keyword evidence="2" id="KW-0812">Transmembrane</keyword>
<comment type="caution">
    <text evidence="3">The sequence shown here is derived from an EMBL/GenBank/DDBJ whole genome shotgun (WGS) entry which is preliminary data.</text>
</comment>
<sequence length="470" mass="51781">MTACQITGHPDTYGVGIRSAFYLQWFGLIITSWLLESDALNLKFLNALTIAATSAGLAMNLADLQPSEIHVALLLVCGALYFSLPLYIWRMATCCRPWWDPERWPRVRTGWLFRVSMMFMTGALLGFQLWFWCTGVHHRPAIDVGCVQYGFLFGRLPLDDPGLITVNIMVHLAMLLVGMWIFAGHVGVFDECGWRRRRKRRWIYKLTEQSSISEDRAISLQQLRTICDTSVAAIVILVVELVISWNHIQGVNDLSSAAQLIPPIISAAYLVRSVHLWLLGPDDGNIRNRVPDSPSGSGGSGTYTTSSDGGPPPRRRNMVYIGSSGRGRRTSHSHHHGSQRVSGEAPTMVGGCPDVNIIDVSPEPTTPGSSYNSTASGQHPGPPSTAEMIEEDWSHQDHVYYAAAPQMMDPVPPADEWGYIPPEPPPVAASMHGGCGRYPTSEGSYSPPAGGRSPYSPPRDNFIWRTELGK</sequence>
<feature type="region of interest" description="Disordered" evidence="1">
    <location>
        <begin position="285"/>
        <end position="350"/>
    </location>
</feature>
<evidence type="ECO:0000256" key="2">
    <source>
        <dbReference type="SAM" id="Phobius"/>
    </source>
</evidence>
<proteinExistence type="predicted"/>
<feature type="region of interest" description="Disordered" evidence="1">
    <location>
        <begin position="430"/>
        <end position="470"/>
    </location>
</feature>
<feature type="region of interest" description="Disordered" evidence="1">
    <location>
        <begin position="362"/>
        <end position="385"/>
    </location>
</feature>
<dbReference type="InParanoid" id="A0A423WXJ4"/>
<keyword evidence="2" id="KW-0472">Membrane</keyword>
<reference evidence="3 4" key="1">
    <citation type="submission" date="2015-09" db="EMBL/GenBank/DDBJ databases">
        <title>Host preference determinants of Valsa canker pathogens revealed by comparative genomics.</title>
        <authorList>
            <person name="Yin Z."/>
            <person name="Huang L."/>
        </authorList>
    </citation>
    <scope>NUCLEOTIDE SEQUENCE [LARGE SCALE GENOMIC DNA]</scope>
    <source>
        <strain evidence="3 4">SXYLt</strain>
    </source>
</reference>
<feature type="transmembrane region" description="Helical" evidence="2">
    <location>
        <begin position="69"/>
        <end position="90"/>
    </location>
</feature>
<name>A0A423WXJ4_9PEZI</name>
<gene>
    <name evidence="3" type="ORF">VPNG_06923</name>
</gene>
<organism evidence="3 4">
    <name type="scientific">Cytospora leucostoma</name>
    <dbReference type="NCBI Taxonomy" id="1230097"/>
    <lineage>
        <taxon>Eukaryota</taxon>
        <taxon>Fungi</taxon>
        <taxon>Dikarya</taxon>
        <taxon>Ascomycota</taxon>
        <taxon>Pezizomycotina</taxon>
        <taxon>Sordariomycetes</taxon>
        <taxon>Sordariomycetidae</taxon>
        <taxon>Diaporthales</taxon>
        <taxon>Cytosporaceae</taxon>
        <taxon>Cytospora</taxon>
    </lineage>
</organism>
<keyword evidence="4" id="KW-1185">Reference proteome</keyword>